<organism evidence="10 11">
    <name type="scientific">Cyphellophora attinorum</name>
    <dbReference type="NCBI Taxonomy" id="1664694"/>
    <lineage>
        <taxon>Eukaryota</taxon>
        <taxon>Fungi</taxon>
        <taxon>Dikarya</taxon>
        <taxon>Ascomycota</taxon>
        <taxon>Pezizomycotina</taxon>
        <taxon>Eurotiomycetes</taxon>
        <taxon>Chaetothyriomycetidae</taxon>
        <taxon>Chaetothyriales</taxon>
        <taxon>Cyphellophoraceae</taxon>
        <taxon>Cyphellophora</taxon>
    </lineage>
</organism>
<comment type="subcellular location">
    <subcellularLocation>
        <location evidence="1">Nucleus</location>
    </subcellularLocation>
</comment>
<dbReference type="Pfam" id="PF04082">
    <property type="entry name" value="Fungal_trans"/>
    <property type="match status" value="1"/>
</dbReference>
<dbReference type="PANTHER" id="PTHR47782">
    <property type="entry name" value="ZN(II)2CYS6 TRANSCRIPTION FACTOR (EUROFUNG)-RELATED"/>
    <property type="match status" value="1"/>
</dbReference>
<dbReference type="VEuPathDB" id="FungiDB:AB675_3673"/>
<sequence length="510" mass="57696">MQTRIQLEPSEAVSTSPYGDWAIQPHPLPAQEIATMLITRYTQHTQILHPLLPQFAAFDLLQRVYRPDGAIVSSEDSYRIFMLLAISSVTTYRRGDTDEHPYGYFRSAQRYIKQVDFVGSVNAVQNLLLVARFATYQHCDISIWDIARTCIRQCVALGLHQPPTAPLTPLQEQMNRNLFWDCYVHDRFASGVLGRPYAIAEDDITVALPVEISEAELISSKAQTLDEVASQNIVRPNEASVVRFVVSLRRAITRISNRFYSSHTPQDQLNSRSAVADAGQVRLDLHRFLAELKALRDSAPIFSDPQSLYQRPEWYDYLVEKDRLTLLRGALARMPVDGLPTPRSLVEMTLQCATRVIELYSALFSRGQITWTRSYFQILFTSGLSIMFTLSILRHEQKDHERQSNEVAIFAQASAALDSASSLMKMFVSEMPDAGRFARVFEVLVRQYTTGTGTGTRARPSRAPSRAATPVPQQHTDGYAQQQQAPNLRHEICLRRSTVAPSQHQHTQAR</sequence>
<dbReference type="GO" id="GO:0005634">
    <property type="term" value="C:nucleus"/>
    <property type="evidence" value="ECO:0007669"/>
    <property type="project" value="UniProtKB-SubCell"/>
</dbReference>
<dbReference type="AlphaFoldDB" id="A0A0N1H6M4"/>
<dbReference type="GeneID" id="28735625"/>
<dbReference type="GO" id="GO:0000981">
    <property type="term" value="F:DNA-binding transcription factor activity, RNA polymerase II-specific"/>
    <property type="evidence" value="ECO:0007669"/>
    <property type="project" value="TreeGrafter"/>
</dbReference>
<comment type="caution">
    <text evidence="10">The sequence shown here is derived from an EMBL/GenBank/DDBJ whole genome shotgun (WGS) entry which is preliminary data.</text>
</comment>
<evidence type="ECO:0000313" key="10">
    <source>
        <dbReference type="EMBL" id="KPI37046.1"/>
    </source>
</evidence>
<evidence type="ECO:0000256" key="5">
    <source>
        <dbReference type="ARBA" id="ARBA00023125"/>
    </source>
</evidence>
<dbReference type="STRING" id="1664694.A0A0N1H6M4"/>
<evidence type="ECO:0000256" key="6">
    <source>
        <dbReference type="ARBA" id="ARBA00023163"/>
    </source>
</evidence>
<keyword evidence="7" id="KW-0539">Nucleus</keyword>
<keyword evidence="2" id="KW-0479">Metal-binding</keyword>
<protein>
    <submittedName>
        <fullName evidence="10">Putative transcriptional regulatory protein</fullName>
    </submittedName>
</protein>
<name>A0A0N1H6M4_9EURO</name>
<evidence type="ECO:0000313" key="11">
    <source>
        <dbReference type="Proteomes" id="UP000038010"/>
    </source>
</evidence>
<evidence type="ECO:0000256" key="8">
    <source>
        <dbReference type="SAM" id="MobiDB-lite"/>
    </source>
</evidence>
<dbReference type="RefSeq" id="XP_017997009.1">
    <property type="nucleotide sequence ID" value="XM_018143745.1"/>
</dbReference>
<dbReference type="GO" id="GO:0045944">
    <property type="term" value="P:positive regulation of transcription by RNA polymerase II"/>
    <property type="evidence" value="ECO:0007669"/>
    <property type="project" value="TreeGrafter"/>
</dbReference>
<dbReference type="InterPro" id="IPR052202">
    <property type="entry name" value="Yeast_MetPath_Reg"/>
</dbReference>
<evidence type="ECO:0000256" key="1">
    <source>
        <dbReference type="ARBA" id="ARBA00004123"/>
    </source>
</evidence>
<accession>A0A0N1H6M4</accession>
<feature type="domain" description="Xylanolytic transcriptional activator regulatory" evidence="9">
    <location>
        <begin position="143"/>
        <end position="215"/>
    </location>
</feature>
<evidence type="ECO:0000256" key="7">
    <source>
        <dbReference type="ARBA" id="ARBA00023242"/>
    </source>
</evidence>
<dbReference type="SMART" id="SM00906">
    <property type="entry name" value="Fungal_trans"/>
    <property type="match status" value="1"/>
</dbReference>
<evidence type="ECO:0000256" key="3">
    <source>
        <dbReference type="ARBA" id="ARBA00022833"/>
    </source>
</evidence>
<dbReference type="CDD" id="cd12148">
    <property type="entry name" value="fungal_TF_MHR"/>
    <property type="match status" value="1"/>
</dbReference>
<feature type="compositionally biased region" description="Polar residues" evidence="8">
    <location>
        <begin position="473"/>
        <end position="484"/>
    </location>
</feature>
<dbReference type="InterPro" id="IPR007219">
    <property type="entry name" value="XnlR_reg_dom"/>
</dbReference>
<evidence type="ECO:0000256" key="4">
    <source>
        <dbReference type="ARBA" id="ARBA00023015"/>
    </source>
</evidence>
<dbReference type="PANTHER" id="PTHR47782:SF12">
    <property type="entry name" value="ZN(II)2CYS6 TRANSCRIPTION FACTOR (EUROFUNG)"/>
    <property type="match status" value="1"/>
</dbReference>
<feature type="region of interest" description="Disordered" evidence="8">
    <location>
        <begin position="451"/>
        <end position="484"/>
    </location>
</feature>
<evidence type="ECO:0000256" key="2">
    <source>
        <dbReference type="ARBA" id="ARBA00022723"/>
    </source>
</evidence>
<evidence type="ECO:0000259" key="9">
    <source>
        <dbReference type="SMART" id="SM00906"/>
    </source>
</evidence>
<dbReference type="GO" id="GO:0008270">
    <property type="term" value="F:zinc ion binding"/>
    <property type="evidence" value="ECO:0007669"/>
    <property type="project" value="InterPro"/>
</dbReference>
<keyword evidence="3" id="KW-0862">Zinc</keyword>
<dbReference type="GO" id="GO:0043565">
    <property type="term" value="F:sequence-specific DNA binding"/>
    <property type="evidence" value="ECO:0007669"/>
    <property type="project" value="TreeGrafter"/>
</dbReference>
<keyword evidence="4" id="KW-0805">Transcription regulation</keyword>
<reference evidence="10 11" key="1">
    <citation type="submission" date="2015-06" db="EMBL/GenBank/DDBJ databases">
        <title>Draft genome of the ant-associated black yeast Phialophora attae CBS 131958.</title>
        <authorList>
            <person name="Moreno L.F."/>
            <person name="Stielow B.J."/>
            <person name="de Hoog S."/>
            <person name="Vicente V.A."/>
            <person name="Weiss V.A."/>
            <person name="de Vries M."/>
            <person name="Cruz L.M."/>
            <person name="Souza E.M."/>
        </authorList>
    </citation>
    <scope>NUCLEOTIDE SEQUENCE [LARGE SCALE GENOMIC DNA]</scope>
    <source>
        <strain evidence="10 11">CBS 131958</strain>
    </source>
</reference>
<keyword evidence="5" id="KW-0238">DNA-binding</keyword>
<dbReference type="GO" id="GO:0006351">
    <property type="term" value="P:DNA-templated transcription"/>
    <property type="evidence" value="ECO:0007669"/>
    <property type="project" value="InterPro"/>
</dbReference>
<keyword evidence="11" id="KW-1185">Reference proteome</keyword>
<feature type="compositionally biased region" description="Low complexity" evidence="8">
    <location>
        <begin position="451"/>
        <end position="472"/>
    </location>
</feature>
<proteinExistence type="predicted"/>
<dbReference type="Proteomes" id="UP000038010">
    <property type="component" value="Unassembled WGS sequence"/>
</dbReference>
<dbReference type="OrthoDB" id="2399539at2759"/>
<dbReference type="EMBL" id="LFJN01000026">
    <property type="protein sequence ID" value="KPI37046.1"/>
    <property type="molecule type" value="Genomic_DNA"/>
</dbReference>
<gene>
    <name evidence="10" type="ORF">AB675_3673</name>
</gene>
<keyword evidence="6" id="KW-0804">Transcription</keyword>